<evidence type="ECO:0000313" key="2">
    <source>
        <dbReference type="EMBL" id="ENV17818.1"/>
    </source>
</evidence>
<feature type="transmembrane region" description="Helical" evidence="1">
    <location>
        <begin position="50"/>
        <end position="71"/>
    </location>
</feature>
<accession>N8YDW6</accession>
<feature type="transmembrane region" description="Helical" evidence="1">
    <location>
        <begin position="125"/>
        <end position="147"/>
    </location>
</feature>
<dbReference type="HOGENOM" id="CLU_1691679_0_0_6"/>
<keyword evidence="3" id="KW-1185">Reference proteome</keyword>
<comment type="caution">
    <text evidence="2">The sequence shown here is derived from an EMBL/GenBank/DDBJ whole genome shotgun (WGS) entry which is preliminary data.</text>
</comment>
<dbReference type="EMBL" id="APPJ01000009">
    <property type="protein sequence ID" value="ENV17818.1"/>
    <property type="molecule type" value="Genomic_DNA"/>
</dbReference>
<sequence length="155" mass="18103">MLFDNAMNKELQSFSRNIAAQLLLGGTGLLCLYRADTKLDSTWYQFNGLYIVGLLLLLWSIYLAASNAAILNNDYRDYLWRQGEKFDRIRLMRYHIKEDNHLIDISKTFKGLKTTVLIKFRLEGACILLIWFLFAFVYILGIIIIFVQQTKVFGF</sequence>
<name>N8YDW6_ACIGI</name>
<dbReference type="AlphaFoldDB" id="N8YDW6"/>
<evidence type="ECO:0000313" key="3">
    <source>
        <dbReference type="Proteomes" id="UP000013148"/>
    </source>
</evidence>
<reference evidence="2 3" key="1">
    <citation type="submission" date="2013-02" db="EMBL/GenBank/DDBJ databases">
        <title>The Genome Sequence of Acinetobacter guillouiae NIPH 991.</title>
        <authorList>
            <consortium name="The Broad Institute Genome Sequencing Platform"/>
            <consortium name="The Broad Institute Genome Sequencing Center for Infectious Disease"/>
            <person name="Cerqueira G."/>
            <person name="Feldgarden M."/>
            <person name="Courvalin P."/>
            <person name="Perichon B."/>
            <person name="Grillot-Courvalin C."/>
            <person name="Clermont D."/>
            <person name="Rocha E."/>
            <person name="Yoon E.-J."/>
            <person name="Nemec A."/>
            <person name="Walker B."/>
            <person name="Young S.K."/>
            <person name="Zeng Q."/>
            <person name="Gargeya S."/>
            <person name="Fitzgerald M."/>
            <person name="Haas B."/>
            <person name="Abouelleil A."/>
            <person name="Alvarado L."/>
            <person name="Arachchi H.M."/>
            <person name="Berlin A.M."/>
            <person name="Chapman S.B."/>
            <person name="Dewar J."/>
            <person name="Goldberg J."/>
            <person name="Griggs A."/>
            <person name="Gujja S."/>
            <person name="Hansen M."/>
            <person name="Howarth C."/>
            <person name="Imamovic A."/>
            <person name="Larimer J."/>
            <person name="McCowan C."/>
            <person name="Murphy C."/>
            <person name="Neiman D."/>
            <person name="Pearson M."/>
            <person name="Priest M."/>
            <person name="Roberts A."/>
            <person name="Saif S."/>
            <person name="Shea T."/>
            <person name="Sisk P."/>
            <person name="Sykes S."/>
            <person name="Wortman J."/>
            <person name="Nusbaum C."/>
            <person name="Birren B."/>
        </authorList>
    </citation>
    <scope>NUCLEOTIDE SEQUENCE [LARGE SCALE GENOMIC DNA]</scope>
    <source>
        <strain evidence="2 3">NIPH 991</strain>
    </source>
</reference>
<dbReference type="Proteomes" id="UP000013148">
    <property type="component" value="Unassembled WGS sequence"/>
</dbReference>
<dbReference type="eggNOG" id="ENOG50303DZ">
    <property type="taxonomic scope" value="Bacteria"/>
</dbReference>
<organism evidence="2 3">
    <name type="scientific">Acinetobacter guillouiae NIPH 991</name>
    <dbReference type="NCBI Taxonomy" id="1217656"/>
    <lineage>
        <taxon>Bacteria</taxon>
        <taxon>Pseudomonadati</taxon>
        <taxon>Pseudomonadota</taxon>
        <taxon>Gammaproteobacteria</taxon>
        <taxon>Moraxellales</taxon>
        <taxon>Moraxellaceae</taxon>
        <taxon>Acinetobacter</taxon>
    </lineage>
</organism>
<keyword evidence="1" id="KW-0472">Membrane</keyword>
<dbReference type="PATRIC" id="fig|1217656.3.peg.1101"/>
<protein>
    <submittedName>
        <fullName evidence="2">Uncharacterized protein</fullName>
    </submittedName>
</protein>
<proteinExistence type="predicted"/>
<gene>
    <name evidence="2" type="ORF">F964_01123</name>
</gene>
<evidence type="ECO:0000256" key="1">
    <source>
        <dbReference type="SAM" id="Phobius"/>
    </source>
</evidence>
<keyword evidence="1" id="KW-0812">Transmembrane</keyword>
<keyword evidence="1" id="KW-1133">Transmembrane helix</keyword>